<reference evidence="1 2" key="1">
    <citation type="submission" date="2015-07" db="EMBL/GenBank/DDBJ databases">
        <title>Whole genome sequence of Herpetosiphon geysericola DSM 7119.</title>
        <authorList>
            <person name="Hemp J."/>
            <person name="Ward L.M."/>
            <person name="Pace L.A."/>
            <person name="Fischer W.W."/>
        </authorList>
    </citation>
    <scope>NUCLEOTIDE SEQUENCE [LARGE SCALE GENOMIC DNA]</scope>
    <source>
        <strain evidence="1 2">DSM 7119</strain>
    </source>
</reference>
<dbReference type="RefSeq" id="WP_054533524.1">
    <property type="nucleotide sequence ID" value="NZ_LGKP01000011.1"/>
</dbReference>
<comment type="caution">
    <text evidence="1">The sequence shown here is derived from an EMBL/GenBank/DDBJ whole genome shotgun (WGS) entry which is preliminary data.</text>
</comment>
<dbReference type="AlphaFoldDB" id="A0A0P6YBH1"/>
<dbReference type="OrthoDB" id="9833844at2"/>
<keyword evidence="2" id="KW-1185">Reference proteome</keyword>
<sequence>MAVFVEQEAILELLQTSRAASLAALQHLPAIDLAQLIALEQQATKDCADHAKQPAQLVAAANSYDHWQAQRQHLAATIAAIPWASYGQRIQTAAGPLYLGELVKRLIAAEHQQLSQLLQASQHPPIIAQWAD</sequence>
<accession>A0A0P6YBH1</accession>
<dbReference type="EMBL" id="LGKP01000011">
    <property type="protein sequence ID" value="KPL90619.1"/>
    <property type="molecule type" value="Genomic_DNA"/>
</dbReference>
<organism evidence="1 2">
    <name type="scientific">Herpetosiphon geysericola</name>
    <dbReference type="NCBI Taxonomy" id="70996"/>
    <lineage>
        <taxon>Bacteria</taxon>
        <taxon>Bacillati</taxon>
        <taxon>Chloroflexota</taxon>
        <taxon>Chloroflexia</taxon>
        <taxon>Herpetosiphonales</taxon>
        <taxon>Herpetosiphonaceae</taxon>
        <taxon>Herpetosiphon</taxon>
    </lineage>
</organism>
<evidence type="ECO:0000313" key="2">
    <source>
        <dbReference type="Proteomes" id="UP000050277"/>
    </source>
</evidence>
<protein>
    <submittedName>
        <fullName evidence="1">Uncharacterized protein</fullName>
    </submittedName>
</protein>
<dbReference type="Proteomes" id="UP000050277">
    <property type="component" value="Unassembled WGS sequence"/>
</dbReference>
<gene>
    <name evidence="1" type="ORF">SE18_06005</name>
</gene>
<evidence type="ECO:0000313" key="1">
    <source>
        <dbReference type="EMBL" id="KPL90619.1"/>
    </source>
</evidence>
<proteinExistence type="predicted"/>
<name>A0A0P6YBH1_9CHLR</name>